<dbReference type="InterPro" id="IPR025867">
    <property type="entry name" value="MnmE_helical"/>
</dbReference>
<keyword evidence="6" id="KW-0460">Magnesium</keyword>
<dbReference type="GO" id="GO:0005525">
    <property type="term" value="F:GTP binding"/>
    <property type="evidence" value="ECO:0007669"/>
    <property type="project" value="UniProtKB-UniRule"/>
</dbReference>
<gene>
    <name evidence="6 9" type="primary">mnmE</name>
    <name evidence="6" type="synonym">trmE</name>
    <name evidence="9" type="ORF">ERS852540_01209</name>
</gene>
<dbReference type="GO" id="GO:0046872">
    <property type="term" value="F:metal ion binding"/>
    <property type="evidence" value="ECO:0007669"/>
    <property type="project" value="UniProtKB-KW"/>
</dbReference>
<dbReference type="Pfam" id="PF12631">
    <property type="entry name" value="MnmE_helical"/>
    <property type="match status" value="1"/>
</dbReference>
<evidence type="ECO:0000259" key="8">
    <source>
        <dbReference type="PROSITE" id="PS51709"/>
    </source>
</evidence>
<feature type="binding site" evidence="6">
    <location>
        <position position="457"/>
    </location>
    <ligand>
        <name>(6S)-5-formyl-5,6,7,8-tetrahydrofolate</name>
        <dbReference type="ChEBI" id="CHEBI:57457"/>
    </ligand>
</feature>
<dbReference type="PROSITE" id="PS51709">
    <property type="entry name" value="G_TRME"/>
    <property type="match status" value="1"/>
</dbReference>
<feature type="binding site" evidence="6">
    <location>
        <position position="257"/>
    </location>
    <ligand>
        <name>Mg(2+)</name>
        <dbReference type="ChEBI" id="CHEBI:18420"/>
    </ligand>
</feature>
<feature type="binding site" evidence="6">
    <location>
        <position position="232"/>
    </location>
    <ligand>
        <name>K(+)</name>
        <dbReference type="ChEBI" id="CHEBI:29103"/>
    </ligand>
</feature>
<feature type="binding site" evidence="6">
    <location>
        <position position="85"/>
    </location>
    <ligand>
        <name>(6S)-5-formyl-5,6,7,8-tetrahydrofolate</name>
        <dbReference type="ChEBI" id="CHEBI:57457"/>
    </ligand>
</feature>
<dbReference type="InterPro" id="IPR027417">
    <property type="entry name" value="P-loop_NTPase"/>
</dbReference>
<evidence type="ECO:0000256" key="1">
    <source>
        <dbReference type="ARBA" id="ARBA00011043"/>
    </source>
</evidence>
<proteinExistence type="inferred from homology"/>
<evidence type="ECO:0000256" key="6">
    <source>
        <dbReference type="HAMAP-Rule" id="MF_00379"/>
    </source>
</evidence>
<evidence type="ECO:0000256" key="5">
    <source>
        <dbReference type="ARBA" id="ARBA00023134"/>
    </source>
</evidence>
<dbReference type="Pfam" id="PF01926">
    <property type="entry name" value="MMR_HSR1"/>
    <property type="match status" value="1"/>
</dbReference>
<dbReference type="GO" id="GO:0030488">
    <property type="term" value="P:tRNA methylation"/>
    <property type="evidence" value="ECO:0007669"/>
    <property type="project" value="TreeGrafter"/>
</dbReference>
<feature type="binding site" evidence="6">
    <location>
        <position position="256"/>
    </location>
    <ligand>
        <name>K(+)</name>
        <dbReference type="ChEBI" id="CHEBI:29103"/>
    </ligand>
</feature>
<dbReference type="InterPro" id="IPR005225">
    <property type="entry name" value="Small_GTP-bd"/>
</dbReference>
<evidence type="ECO:0000256" key="3">
    <source>
        <dbReference type="ARBA" id="ARBA00022741"/>
    </source>
</evidence>
<feature type="domain" description="TrmE-type G" evidence="8">
    <location>
        <begin position="222"/>
        <end position="379"/>
    </location>
</feature>
<dbReference type="InterPro" id="IPR027368">
    <property type="entry name" value="MnmE_dom2"/>
</dbReference>
<keyword evidence="3 6" id="KW-0547">Nucleotide-binding</keyword>
<dbReference type="AlphaFoldDB" id="A0A174ZNR5"/>
<keyword evidence="6" id="KW-0479">Metal-binding</keyword>
<keyword evidence="6" id="KW-0963">Cytoplasm</keyword>
<dbReference type="InterPro" id="IPR031168">
    <property type="entry name" value="G_TrmE"/>
</dbReference>
<feature type="binding site" evidence="6">
    <location>
        <position position="251"/>
    </location>
    <ligand>
        <name>K(+)</name>
        <dbReference type="ChEBI" id="CHEBI:29103"/>
    </ligand>
</feature>
<feature type="binding site" evidence="6">
    <location>
        <begin position="251"/>
        <end position="257"/>
    </location>
    <ligand>
        <name>GTP</name>
        <dbReference type="ChEBI" id="CHEBI:37565"/>
    </ligand>
</feature>
<dbReference type="GO" id="GO:0005829">
    <property type="term" value="C:cytosol"/>
    <property type="evidence" value="ECO:0007669"/>
    <property type="project" value="TreeGrafter"/>
</dbReference>
<dbReference type="STRING" id="39492.ERS852540_01209"/>
<keyword evidence="6 9" id="KW-0378">Hydrolase</keyword>
<dbReference type="CDD" id="cd14858">
    <property type="entry name" value="TrmE_N"/>
    <property type="match status" value="1"/>
</dbReference>
<dbReference type="Gene3D" id="3.30.1360.120">
    <property type="entry name" value="Probable tRNA modification gtpase trme, domain 1"/>
    <property type="match status" value="1"/>
</dbReference>
<feature type="binding site" evidence="6">
    <location>
        <position position="253"/>
    </location>
    <ligand>
        <name>K(+)</name>
        <dbReference type="ChEBI" id="CHEBI:29103"/>
    </ligand>
</feature>
<reference evidence="9 10" key="1">
    <citation type="submission" date="2015-09" db="EMBL/GenBank/DDBJ databases">
        <authorList>
            <consortium name="Pathogen Informatics"/>
        </authorList>
    </citation>
    <scope>NUCLEOTIDE SEQUENCE [LARGE SCALE GENOMIC DNA]</scope>
    <source>
        <strain evidence="9 10">2789STDY5834928</strain>
    </source>
</reference>
<keyword evidence="4 6" id="KW-0630">Potassium</keyword>
<dbReference type="Proteomes" id="UP000095662">
    <property type="component" value="Unassembled WGS sequence"/>
</dbReference>
<sequence length="457" mass="48699">MADCIAAISTPMASGGVSMIRISGADALKVAAKVFIPKYPVRDIEKMDGYTAAYGDITADGTKLDDGVLLIFRAPHSYTGENTAEITCHGGIHVTKRVLQAVLSAGAVMAQAGEFTKQALVNGKLSLTEAEGVIDLINAGNDQLLSCARAQTDGALYRRIEALCEEIIAITSEIAVWIDYPDESEDEDEIAKADWLKSVTAVKENIDSLIATYDCGEILRNGIATAIVGKPNAGKSTLMNRLTGVQKSIVTDIEGTTRDIVEDTVQLGDIMLKLADCAGIRETEDTVENIGVQRMIERIGTAQLILAVFDGSRELSDDDKRLIELLHGKTVIPIINKSDLEARADTAFIENELGKAVIISAKTGGGADELEQAIKQRCGISNLDAGAGFLANERQRQCALSAQAAVDRAYNALHGGMTADVAGLELEAALSSLYELSGKTASEEVIDRIFSRFCVGK</sequence>
<dbReference type="PANTHER" id="PTHR42714">
    <property type="entry name" value="TRNA MODIFICATION GTPASE GTPBP3"/>
    <property type="match status" value="1"/>
</dbReference>
<organism evidence="9 10">
    <name type="scientific">[Eubacterium] siraeum</name>
    <dbReference type="NCBI Taxonomy" id="39492"/>
    <lineage>
        <taxon>Bacteria</taxon>
        <taxon>Bacillati</taxon>
        <taxon>Bacillota</taxon>
        <taxon>Clostridia</taxon>
        <taxon>Eubacteriales</taxon>
        <taxon>Oscillospiraceae</taxon>
        <taxon>Oscillospiraceae incertae sedis</taxon>
    </lineage>
</organism>
<dbReference type="CDD" id="cd04164">
    <property type="entry name" value="trmE"/>
    <property type="match status" value="1"/>
</dbReference>
<comment type="cofactor">
    <cofactor evidence="6">
        <name>K(+)</name>
        <dbReference type="ChEBI" id="CHEBI:29103"/>
    </cofactor>
    <text evidence="6">Binds 1 potassium ion per subunit.</text>
</comment>
<feature type="binding site" evidence="6">
    <location>
        <position position="124"/>
    </location>
    <ligand>
        <name>(6S)-5-formyl-5,6,7,8-tetrahydrofolate</name>
        <dbReference type="ChEBI" id="CHEBI:57457"/>
    </ligand>
</feature>
<dbReference type="PRINTS" id="PR00326">
    <property type="entry name" value="GTP1OBG"/>
</dbReference>
<comment type="subcellular location">
    <subcellularLocation>
        <location evidence="6">Cytoplasm</location>
    </subcellularLocation>
</comment>
<evidence type="ECO:0000256" key="7">
    <source>
        <dbReference type="RuleBase" id="RU003313"/>
    </source>
</evidence>
<dbReference type="GO" id="GO:0002098">
    <property type="term" value="P:tRNA wobble uridine modification"/>
    <property type="evidence" value="ECO:0007669"/>
    <property type="project" value="TreeGrafter"/>
</dbReference>
<dbReference type="PANTHER" id="PTHR42714:SF2">
    <property type="entry name" value="TRNA MODIFICATION GTPASE GTPBP3, MITOCHONDRIAL"/>
    <property type="match status" value="1"/>
</dbReference>
<evidence type="ECO:0000313" key="9">
    <source>
        <dbReference type="EMBL" id="CUQ85998.1"/>
    </source>
</evidence>
<dbReference type="EMBL" id="CZBY01000008">
    <property type="protein sequence ID" value="CUQ85998.1"/>
    <property type="molecule type" value="Genomic_DNA"/>
</dbReference>
<dbReference type="InterPro" id="IPR027266">
    <property type="entry name" value="TrmE/GcvT-like"/>
</dbReference>
<dbReference type="HAMAP" id="MF_00379">
    <property type="entry name" value="GTPase_MnmE"/>
    <property type="match status" value="1"/>
</dbReference>
<name>A0A174ZNR5_9FIRM</name>
<keyword evidence="2 6" id="KW-0819">tRNA processing</keyword>
<dbReference type="NCBIfam" id="TIGR00450">
    <property type="entry name" value="mnmE_trmE_thdF"/>
    <property type="match status" value="1"/>
</dbReference>
<feature type="binding site" evidence="6">
    <location>
        <position position="236"/>
    </location>
    <ligand>
        <name>Mg(2+)</name>
        <dbReference type="ChEBI" id="CHEBI:18420"/>
    </ligand>
</feature>
<comment type="function">
    <text evidence="6">Exhibits a very high intrinsic GTPase hydrolysis rate. Involved in the addition of a carboxymethylaminomethyl (cmnm) group at the wobble position (U34) of certain tRNAs, forming tRNA-cmnm(5)s(2)U34.</text>
</comment>
<dbReference type="Gene3D" id="1.20.120.430">
    <property type="entry name" value="tRNA modification GTPase MnmE domain 2"/>
    <property type="match status" value="1"/>
</dbReference>
<evidence type="ECO:0000313" key="10">
    <source>
        <dbReference type="Proteomes" id="UP000095662"/>
    </source>
</evidence>
<keyword evidence="5 6" id="KW-0342">GTP-binding</keyword>
<comment type="caution">
    <text evidence="6">Lacks conserved residue(s) required for the propagation of feature annotation.</text>
</comment>
<dbReference type="InterPro" id="IPR018948">
    <property type="entry name" value="GTP-bd_TrmE_N"/>
</dbReference>
<dbReference type="Gene3D" id="3.40.50.300">
    <property type="entry name" value="P-loop containing nucleotide triphosphate hydrolases"/>
    <property type="match status" value="1"/>
</dbReference>
<protein>
    <recommendedName>
        <fullName evidence="6">tRNA modification GTPase MnmE</fullName>
        <ecNumber evidence="6">3.6.-.-</ecNumber>
    </recommendedName>
</protein>
<feature type="binding site" evidence="6">
    <location>
        <position position="21"/>
    </location>
    <ligand>
        <name>(6S)-5-formyl-5,6,7,8-tetrahydrofolate</name>
        <dbReference type="ChEBI" id="CHEBI:57457"/>
    </ligand>
</feature>
<dbReference type="GO" id="GO:0003924">
    <property type="term" value="F:GTPase activity"/>
    <property type="evidence" value="ECO:0007669"/>
    <property type="project" value="UniProtKB-UniRule"/>
</dbReference>
<accession>A0A174ZNR5</accession>
<dbReference type="InterPro" id="IPR006073">
    <property type="entry name" value="GTP-bd"/>
</dbReference>
<comment type="subunit">
    <text evidence="6">Homodimer. Heterotetramer of two MnmE and two MnmG subunits.</text>
</comment>
<dbReference type="NCBIfam" id="TIGR00231">
    <property type="entry name" value="small_GTP"/>
    <property type="match status" value="1"/>
</dbReference>
<evidence type="ECO:0000256" key="2">
    <source>
        <dbReference type="ARBA" id="ARBA00022694"/>
    </source>
</evidence>
<dbReference type="SUPFAM" id="SSF52540">
    <property type="entry name" value="P-loop containing nucleoside triphosphate hydrolases"/>
    <property type="match status" value="1"/>
</dbReference>
<dbReference type="OrthoDB" id="9805918at2"/>
<comment type="similarity">
    <text evidence="1 6 7">Belongs to the TRAFAC class TrmE-Era-EngA-EngB-Septin-like GTPase superfamily. TrmE GTPase family.</text>
</comment>
<dbReference type="SUPFAM" id="SSF116878">
    <property type="entry name" value="TrmE connector domain"/>
    <property type="match status" value="1"/>
</dbReference>
<dbReference type="EC" id="3.6.-.-" evidence="6"/>
<evidence type="ECO:0000256" key="4">
    <source>
        <dbReference type="ARBA" id="ARBA00022958"/>
    </source>
</evidence>
<dbReference type="InterPro" id="IPR004520">
    <property type="entry name" value="GTPase_MnmE"/>
</dbReference>
<dbReference type="Pfam" id="PF10396">
    <property type="entry name" value="TrmE_N"/>
    <property type="match status" value="1"/>
</dbReference>
<feature type="binding site" evidence="6">
    <location>
        <begin position="232"/>
        <end position="237"/>
    </location>
    <ligand>
        <name>GTP</name>
        <dbReference type="ChEBI" id="CHEBI:37565"/>
    </ligand>
</feature>